<evidence type="ECO:0000256" key="1">
    <source>
        <dbReference type="ARBA" id="ARBA00004442"/>
    </source>
</evidence>
<proteinExistence type="predicted"/>
<keyword evidence="7" id="KW-0675">Receptor</keyword>
<evidence type="ECO:0000256" key="3">
    <source>
        <dbReference type="ARBA" id="ARBA00023237"/>
    </source>
</evidence>
<keyword evidence="8" id="KW-1185">Reference proteome</keyword>
<reference evidence="7 8" key="1">
    <citation type="submission" date="2019-03" db="EMBL/GenBank/DDBJ databases">
        <title>San Antonio Military Medical Center submission to MRSN (WRAIR), pending publication.</title>
        <authorList>
            <person name="Blyth D.M."/>
            <person name="Mccarthy S.L."/>
            <person name="Schall S.E."/>
            <person name="Stam J.A."/>
            <person name="Ong A.C."/>
            <person name="Mcgann P.T."/>
        </authorList>
    </citation>
    <scope>NUCLEOTIDE SEQUENCE [LARGE SCALE GENOMIC DNA]</scope>
    <source>
        <strain evidence="7 8">MRSN571793</strain>
    </source>
</reference>
<evidence type="ECO:0000313" key="7">
    <source>
        <dbReference type="EMBL" id="TFD93096.1"/>
    </source>
</evidence>
<dbReference type="OrthoDB" id="9768470at2"/>
<dbReference type="PANTHER" id="PTHR40980:SF4">
    <property type="entry name" value="TONB-DEPENDENT RECEPTOR-LIKE BETA-BARREL DOMAIN-CONTAINING PROTEIN"/>
    <property type="match status" value="1"/>
</dbReference>
<dbReference type="STRING" id="1121485.GCA_000426485_00712"/>
<evidence type="ECO:0000259" key="6">
    <source>
        <dbReference type="Pfam" id="PF14905"/>
    </source>
</evidence>
<gene>
    <name evidence="7" type="ORF">E2605_17530</name>
</gene>
<dbReference type="Proteomes" id="UP000297861">
    <property type="component" value="Unassembled WGS sequence"/>
</dbReference>
<accession>A0A4Y8KUM3</accession>
<feature type="domain" description="TonB-dependent receptor plug" evidence="5">
    <location>
        <begin position="143"/>
        <end position="233"/>
    </location>
</feature>
<keyword evidence="4" id="KW-1133">Transmembrane helix</keyword>
<dbReference type="InterPro" id="IPR037066">
    <property type="entry name" value="Plug_dom_sf"/>
</dbReference>
<evidence type="ECO:0000259" key="5">
    <source>
        <dbReference type="Pfam" id="PF07715"/>
    </source>
</evidence>
<dbReference type="GO" id="GO:0009279">
    <property type="term" value="C:cell outer membrane"/>
    <property type="evidence" value="ECO:0007669"/>
    <property type="project" value="UniProtKB-SubCell"/>
</dbReference>
<dbReference type="InterPro" id="IPR008969">
    <property type="entry name" value="CarboxyPept-like_regulatory"/>
</dbReference>
<dbReference type="SUPFAM" id="SSF49464">
    <property type="entry name" value="Carboxypeptidase regulatory domain-like"/>
    <property type="match status" value="1"/>
</dbReference>
<dbReference type="SUPFAM" id="SSF56935">
    <property type="entry name" value="Porins"/>
    <property type="match status" value="1"/>
</dbReference>
<comment type="caution">
    <text evidence="7">The sequence shown here is derived from an EMBL/GenBank/DDBJ whole genome shotgun (WGS) entry which is preliminary data.</text>
</comment>
<dbReference type="AlphaFoldDB" id="A0A4Y8KUM3"/>
<keyword evidence="2 4" id="KW-0472">Membrane</keyword>
<evidence type="ECO:0000313" key="8">
    <source>
        <dbReference type="Proteomes" id="UP000297861"/>
    </source>
</evidence>
<dbReference type="InterPro" id="IPR041700">
    <property type="entry name" value="OMP_b-brl_3"/>
</dbReference>
<name>A0A4Y8KUM3_9BACT</name>
<dbReference type="Gene3D" id="2.40.170.20">
    <property type="entry name" value="TonB-dependent receptor, beta-barrel domain"/>
    <property type="match status" value="1"/>
</dbReference>
<dbReference type="Pfam" id="PF13715">
    <property type="entry name" value="CarbopepD_reg_2"/>
    <property type="match status" value="1"/>
</dbReference>
<dbReference type="Gene3D" id="2.170.130.10">
    <property type="entry name" value="TonB-dependent receptor, plug domain"/>
    <property type="match status" value="1"/>
</dbReference>
<feature type="transmembrane region" description="Helical" evidence="4">
    <location>
        <begin position="15"/>
        <end position="34"/>
    </location>
</feature>
<comment type="subcellular location">
    <subcellularLocation>
        <location evidence="1">Cell outer membrane</location>
    </subcellularLocation>
</comment>
<keyword evidence="3" id="KW-0998">Cell outer membrane</keyword>
<dbReference type="EMBL" id="SOML01000014">
    <property type="protein sequence ID" value="TFD93096.1"/>
    <property type="molecule type" value="Genomic_DNA"/>
</dbReference>
<keyword evidence="4" id="KW-0812">Transmembrane</keyword>
<dbReference type="Gene3D" id="2.60.40.1120">
    <property type="entry name" value="Carboxypeptidase-like, regulatory domain"/>
    <property type="match status" value="1"/>
</dbReference>
<dbReference type="Pfam" id="PF07715">
    <property type="entry name" value="Plug"/>
    <property type="match status" value="1"/>
</dbReference>
<evidence type="ECO:0000256" key="2">
    <source>
        <dbReference type="ARBA" id="ARBA00023136"/>
    </source>
</evidence>
<evidence type="ECO:0000256" key="4">
    <source>
        <dbReference type="SAM" id="Phobius"/>
    </source>
</evidence>
<protein>
    <submittedName>
        <fullName evidence="7">TonB-dependent receptor</fullName>
    </submittedName>
</protein>
<dbReference type="PANTHER" id="PTHR40980">
    <property type="entry name" value="PLUG DOMAIN-CONTAINING PROTEIN"/>
    <property type="match status" value="1"/>
</dbReference>
<feature type="domain" description="Outer membrane protein beta-barrel" evidence="6">
    <location>
        <begin position="603"/>
        <end position="917"/>
    </location>
</feature>
<dbReference type="InterPro" id="IPR012910">
    <property type="entry name" value="Plug_dom"/>
</dbReference>
<organism evidence="7 8">
    <name type="scientific">Dysgonomonas capnocytophagoides</name>
    <dbReference type="NCBI Taxonomy" id="45254"/>
    <lineage>
        <taxon>Bacteria</taxon>
        <taxon>Pseudomonadati</taxon>
        <taxon>Bacteroidota</taxon>
        <taxon>Bacteroidia</taxon>
        <taxon>Bacteroidales</taxon>
        <taxon>Dysgonomonadaceae</taxon>
        <taxon>Dysgonomonas</taxon>
    </lineage>
</organism>
<sequence>MHQMNYIFLLKQRHILRYALSILFLLILSIYSLFSQTAIKGTVIDAKSNETLPGVAISIKNAASGTSSDADGNYEMRLAPGKYTITATYLSYTTLEITDVIVKKGEITELNIPMHESAQALNEVVVVGLGRINSEVALLNSMKSSTSVVSGISAQQIAKSQDRDASEVIKRIPGISILDDKFVVARGLSQRYNNVWVNNSAIPSSEADTRAFSFDIIPSSQIENIMIVKSPQPELPADFSGGFVKVETKGIPNENAIQLSYGVGVNTQTQFHDFKYNKGSGTDFLGFDSGMRSLSGSVKGLLDNNDATAVTDATRNGFNNDWTVKNKKSLPDQRFSFLINRKYQTSDNGLWGLIAALNYSNTNKTYTDMENSRFGVYNSDKDESVYLYKYTDNQYTSEARVGALANLIYRPNDKHKFEFRNIFNQLGRNRYTERDGYQYISALYVQRKAEYIYNSRMTYSGQFAGSHILSAKDNLDWTLGFSYANKKQPDRRMINWDENGFVGDAHEGEMMIDQNQISRDYSKLDEYTYSLGTNYSHVFDFDNGIKPVFKAGTYAEYRDRKYKNRAFYYRWYQNNMPEDFPYRDVVSEILIPENYDASKLYIYEDTDNRNSYSGKNTLAAGYVAVNLPINKWNIYAGVRLEHNKMELESYTTIKENATKTKDYTYTDIFPSMNVTYNINKENLVRLAYGRSTNRQEFREVSSSVYYDFDMFSDVKGNADLTPAYINNFDVRYEFYPSSSEIISLAIFYKNFKDPIEWTYLDAGGSYTYTFINAKSANNYGIELDIKKSLDFIGLKDFSFTFNGAIIDSKVKFEEGAINDHDRPMQGQSPYLINTGVFYQNDKWGLTSSLLYNIIGKRIVGIGKVDTSEGSTINNDIPDMYEMPRNTIDFSFTKKIGKQFEVNAGIKDILAQKVQFKQFPKFEDSEGNIHEREQVTKEFKPGRNISLTARFNF</sequence>
<dbReference type="InterPro" id="IPR036942">
    <property type="entry name" value="Beta-barrel_TonB_sf"/>
</dbReference>
<dbReference type="Pfam" id="PF14905">
    <property type="entry name" value="OMP_b-brl_3"/>
    <property type="match status" value="1"/>
</dbReference>